<protein>
    <recommendedName>
        <fullName evidence="1">PiggyBac transposable element-derived protein domain-containing protein</fullName>
    </recommendedName>
</protein>
<dbReference type="EMBL" id="KL647709">
    <property type="protein sequence ID" value="KEY73909.1"/>
    <property type="molecule type" value="Genomic_DNA"/>
</dbReference>
<dbReference type="PANTHER" id="PTHR46599:SF3">
    <property type="entry name" value="PIGGYBAC TRANSPOSABLE ELEMENT-DERIVED PROTEIN 4"/>
    <property type="match status" value="1"/>
</dbReference>
<accession>A0A084B8N0</accession>
<keyword evidence="3" id="KW-1185">Reference proteome</keyword>
<dbReference type="InterPro" id="IPR029526">
    <property type="entry name" value="PGBD"/>
</dbReference>
<dbReference type="PANTHER" id="PTHR46599">
    <property type="entry name" value="PIGGYBAC TRANSPOSABLE ELEMENT-DERIVED PROTEIN 4"/>
    <property type="match status" value="1"/>
</dbReference>
<gene>
    <name evidence="2" type="ORF">S7711_10200</name>
</gene>
<name>A0A084B8N0_STACB</name>
<reference evidence="2 3" key="1">
    <citation type="journal article" date="2014" name="BMC Genomics">
        <title>Comparative genome sequencing reveals chemotype-specific gene clusters in the toxigenic black mold Stachybotrys.</title>
        <authorList>
            <person name="Semeiks J."/>
            <person name="Borek D."/>
            <person name="Otwinowski Z."/>
            <person name="Grishin N.V."/>
        </authorList>
    </citation>
    <scope>NUCLEOTIDE SEQUENCE [LARGE SCALE GENOMIC DNA]</scope>
    <source>
        <strain evidence="3">CBS 109288 / IBT 7711</strain>
    </source>
</reference>
<dbReference type="HOGENOM" id="CLU_022617_3_2_1"/>
<feature type="non-terminal residue" evidence="2">
    <location>
        <position position="288"/>
    </location>
</feature>
<evidence type="ECO:0000313" key="3">
    <source>
        <dbReference type="Proteomes" id="UP000028045"/>
    </source>
</evidence>
<sequence length="288" mass="32497">MPPQQPAFLNSADDCINVVIDNCRREQPADATYRPDQPPEPRYGTQFEPLEMPHEDPRWQPLPPTALELLQTFLPEGLVSRWVDYTNKAAAAAVVKDWAPVSLPEIYIWIALLIYMGIHPQDCFRDYWKTPTPEAYHPTHPISKLMPSSRFEQLRGRIRICALAHTTTHTHDAFDCIDEWSSHLQIASLTLYIPGTNIAIDEKIVAFTGKSKLKLTIKTKPTPTGFKVWVVAQKGYFLGWVGHRPQQKYGPAGKPPKALKGAFEKPALNPTQSVVPFLVKLLPASSYH</sequence>
<dbReference type="Proteomes" id="UP000028045">
    <property type="component" value="Unassembled WGS sequence"/>
</dbReference>
<evidence type="ECO:0000259" key="1">
    <source>
        <dbReference type="Pfam" id="PF13843"/>
    </source>
</evidence>
<dbReference type="AlphaFoldDB" id="A0A084B8N0"/>
<organism evidence="2 3">
    <name type="scientific">Stachybotrys chartarum (strain CBS 109288 / IBT 7711)</name>
    <name type="common">Toxic black mold</name>
    <name type="synonym">Stilbospora chartarum</name>
    <dbReference type="NCBI Taxonomy" id="1280523"/>
    <lineage>
        <taxon>Eukaryota</taxon>
        <taxon>Fungi</taxon>
        <taxon>Dikarya</taxon>
        <taxon>Ascomycota</taxon>
        <taxon>Pezizomycotina</taxon>
        <taxon>Sordariomycetes</taxon>
        <taxon>Hypocreomycetidae</taxon>
        <taxon>Hypocreales</taxon>
        <taxon>Stachybotryaceae</taxon>
        <taxon>Stachybotrys</taxon>
    </lineage>
</organism>
<feature type="domain" description="PiggyBac transposable element-derived protein" evidence="1">
    <location>
        <begin position="66"/>
        <end position="250"/>
    </location>
</feature>
<proteinExistence type="predicted"/>
<dbReference type="Pfam" id="PF13843">
    <property type="entry name" value="DDE_Tnp_1_7"/>
    <property type="match status" value="1"/>
</dbReference>
<evidence type="ECO:0000313" key="2">
    <source>
        <dbReference type="EMBL" id="KEY73909.1"/>
    </source>
</evidence>